<name>A0A383CM67_9ZZZZ</name>
<accession>A0A383CM67</accession>
<dbReference type="AlphaFoldDB" id="A0A383CM67"/>
<gene>
    <name evidence="1" type="ORF">METZ01_LOCUS486078</name>
</gene>
<dbReference type="EMBL" id="UINC01209972">
    <property type="protein sequence ID" value="SVE33224.1"/>
    <property type="molecule type" value="Genomic_DNA"/>
</dbReference>
<reference evidence="1" key="1">
    <citation type="submission" date="2018-05" db="EMBL/GenBank/DDBJ databases">
        <authorList>
            <person name="Lanie J.A."/>
            <person name="Ng W.-L."/>
            <person name="Kazmierczak K.M."/>
            <person name="Andrzejewski T.M."/>
            <person name="Davidsen T.M."/>
            <person name="Wayne K.J."/>
            <person name="Tettelin H."/>
            <person name="Glass J.I."/>
            <person name="Rusch D."/>
            <person name="Podicherti R."/>
            <person name="Tsui H.-C.T."/>
            <person name="Winkler M.E."/>
        </authorList>
    </citation>
    <scope>NUCLEOTIDE SEQUENCE</scope>
</reference>
<sequence length="75" mass="8929">MEFRNPLSKEGSPLACISSIIKAQLGLRSLISKLINRMWEFSGIFWQKFYKPMSPTHEVKRTKKNLIKRIRYWSI</sequence>
<protein>
    <submittedName>
        <fullName evidence="1">Uncharacterized protein</fullName>
    </submittedName>
</protein>
<proteinExistence type="predicted"/>
<organism evidence="1">
    <name type="scientific">marine metagenome</name>
    <dbReference type="NCBI Taxonomy" id="408172"/>
    <lineage>
        <taxon>unclassified sequences</taxon>
        <taxon>metagenomes</taxon>
        <taxon>ecological metagenomes</taxon>
    </lineage>
</organism>
<evidence type="ECO:0000313" key="1">
    <source>
        <dbReference type="EMBL" id="SVE33224.1"/>
    </source>
</evidence>